<accession>A0A7Y9UI33</accession>
<dbReference type="AlphaFoldDB" id="A0A7Y9UI33"/>
<reference evidence="1 2" key="1">
    <citation type="submission" date="2020-07" db="EMBL/GenBank/DDBJ databases">
        <title>Genomic Encyclopedia of Archaeal and Bacterial Type Strains, Phase II (KMG-II): from individual species to whole genera.</title>
        <authorList>
            <person name="Goeker M."/>
        </authorList>
    </citation>
    <scope>NUCLEOTIDE SEQUENCE [LARGE SCALE GENOMIC DNA]</scope>
    <source>
        <strain evidence="1 2">DSM 21226</strain>
    </source>
</reference>
<proteinExistence type="predicted"/>
<dbReference type="Proteomes" id="UP000518288">
    <property type="component" value="Unassembled WGS sequence"/>
</dbReference>
<comment type="caution">
    <text evidence="1">The sequence shown here is derived from an EMBL/GenBank/DDBJ whole genome shotgun (WGS) entry which is preliminary data.</text>
</comment>
<evidence type="ECO:0000313" key="2">
    <source>
        <dbReference type="Proteomes" id="UP000518288"/>
    </source>
</evidence>
<protein>
    <submittedName>
        <fullName evidence="1">Uncharacterized protein</fullName>
    </submittedName>
</protein>
<keyword evidence="2" id="KW-1185">Reference proteome</keyword>
<organism evidence="1 2">
    <name type="scientific">Sphaerotilus montanus</name>
    <dbReference type="NCBI Taxonomy" id="522889"/>
    <lineage>
        <taxon>Bacteria</taxon>
        <taxon>Pseudomonadati</taxon>
        <taxon>Pseudomonadota</taxon>
        <taxon>Betaproteobacteria</taxon>
        <taxon>Burkholderiales</taxon>
        <taxon>Sphaerotilaceae</taxon>
        <taxon>Sphaerotilus</taxon>
    </lineage>
</organism>
<sequence>MIGRRNKPVGIAFVFPDRVAVEAVRAGVDSPDALRAAGTALAGLQRAVEALDRRAVLALVGGDLAELERLAGLPAVVAEFQRRVGDELARDGAVRLKFDSAARDLIEQATSAERVLAVETARDRAKLDDRLVKLRLAGVDEGDIGRLTDAATPDRAADQARVDALKAEAEQARVYLGHPLRPAALLPQSIAPKV</sequence>
<gene>
    <name evidence="1" type="ORF">BDD16_000291</name>
</gene>
<dbReference type="RefSeq" id="WP_179632309.1">
    <property type="nucleotide sequence ID" value="NZ_JACCFH010000001.1"/>
</dbReference>
<name>A0A7Y9UI33_9BURK</name>
<dbReference type="EMBL" id="JACCFH010000001">
    <property type="protein sequence ID" value="NYG31305.1"/>
    <property type="molecule type" value="Genomic_DNA"/>
</dbReference>
<evidence type="ECO:0000313" key="1">
    <source>
        <dbReference type="EMBL" id="NYG31305.1"/>
    </source>
</evidence>